<dbReference type="PROSITE" id="PS51154">
    <property type="entry name" value="MACRO"/>
    <property type="match status" value="1"/>
</dbReference>
<evidence type="ECO:0000313" key="3">
    <source>
        <dbReference type="Proteomes" id="UP000737612"/>
    </source>
</evidence>
<evidence type="ECO:0000313" key="2">
    <source>
        <dbReference type="EMBL" id="MBN2952082.1"/>
    </source>
</evidence>
<protein>
    <submittedName>
        <fullName evidence="2">Protein-ADP-ribose hydrolase</fullName>
    </submittedName>
</protein>
<dbReference type="Gene3D" id="3.40.220.10">
    <property type="entry name" value="Leucine Aminopeptidase, subunit E, domain 1"/>
    <property type="match status" value="1"/>
</dbReference>
<dbReference type="Proteomes" id="UP000737612">
    <property type="component" value="Unassembled WGS sequence"/>
</dbReference>
<dbReference type="Pfam" id="PF01661">
    <property type="entry name" value="Macro"/>
    <property type="match status" value="1"/>
</dbReference>
<dbReference type="CDD" id="cd02908">
    <property type="entry name" value="Macro_OAADPr_deacetylase"/>
    <property type="match status" value="1"/>
</dbReference>
<dbReference type="SUPFAM" id="SSF52949">
    <property type="entry name" value="Macro domain-like"/>
    <property type="match status" value="1"/>
</dbReference>
<accession>A0A938ZBN9</accession>
<dbReference type="NCBIfam" id="NF003163">
    <property type="entry name" value="PRK04143.1"/>
    <property type="match status" value="1"/>
</dbReference>
<feature type="domain" description="Macro" evidence="1">
    <location>
        <begin position="70"/>
        <end position="260"/>
    </location>
</feature>
<organism evidence="2 3">
    <name type="scientific">Fusicatenibacter saccharivorans</name>
    <dbReference type="NCBI Taxonomy" id="1150298"/>
    <lineage>
        <taxon>Bacteria</taxon>
        <taxon>Bacillati</taxon>
        <taxon>Bacillota</taxon>
        <taxon>Clostridia</taxon>
        <taxon>Lachnospirales</taxon>
        <taxon>Lachnospiraceae</taxon>
        <taxon>Fusicatenibacter</taxon>
    </lineage>
</organism>
<proteinExistence type="predicted"/>
<reference evidence="2" key="1">
    <citation type="submission" date="2021-02" db="EMBL/GenBank/DDBJ databases">
        <title>Metagenome-assembled genomes from human diarrheal sample B26.</title>
        <authorList>
            <person name="Ateba T.P."/>
            <person name="Alayande K.A."/>
            <person name="Mwanza M."/>
        </authorList>
    </citation>
    <scope>NUCLEOTIDE SEQUENCE</scope>
    <source>
        <strain evidence="2">06WH</strain>
    </source>
</reference>
<dbReference type="EMBL" id="JAFHBD010000002">
    <property type="protein sequence ID" value="MBN2952082.1"/>
    <property type="molecule type" value="Genomic_DNA"/>
</dbReference>
<dbReference type="GO" id="GO:0016787">
    <property type="term" value="F:hydrolase activity"/>
    <property type="evidence" value="ECO:0007669"/>
    <property type="project" value="UniProtKB-KW"/>
</dbReference>
<dbReference type="SMART" id="SM00506">
    <property type="entry name" value="A1pp"/>
    <property type="match status" value="1"/>
</dbReference>
<dbReference type="AlphaFoldDB" id="A0A938ZBN9"/>
<sequence>MNQSERRNFLIQSLLEESREYRGMQIPSDSTGQRQLLRGLMNVRMVKKSSAEFLNIQDAYLQEETAKKGVTDVDDLTPVQPGLYLWQGDITALRCDAIVNAANSGMTGCYVPNHRCIDNCIHTFAGVQLRLYCEEMMEAQGHTEPTGQAKITPAYNLPCRYVLHTVGPIVGGHLTETHCRQLADCYRSCLSLAAENGLKSVAFCCISTGEFHFPNEKAAEIAVATVKEFLAQKETSVEKVIFNVFKDRDREIYEELLGEK</sequence>
<evidence type="ECO:0000259" key="1">
    <source>
        <dbReference type="PROSITE" id="PS51154"/>
    </source>
</evidence>
<comment type="caution">
    <text evidence="2">The sequence shown here is derived from an EMBL/GenBank/DDBJ whole genome shotgun (WGS) entry which is preliminary data.</text>
</comment>
<dbReference type="PANTHER" id="PTHR11106:SF27">
    <property type="entry name" value="MACRO DOMAIN-CONTAINING PROTEIN"/>
    <property type="match status" value="1"/>
</dbReference>
<dbReference type="PANTHER" id="PTHR11106">
    <property type="entry name" value="GANGLIOSIDE INDUCED DIFFERENTIATION ASSOCIATED PROTEIN 2-RELATED"/>
    <property type="match status" value="1"/>
</dbReference>
<gene>
    <name evidence="2" type="ORF">JTJ23_00470</name>
</gene>
<dbReference type="InterPro" id="IPR002589">
    <property type="entry name" value="Macro_dom"/>
</dbReference>
<dbReference type="InterPro" id="IPR043472">
    <property type="entry name" value="Macro_dom-like"/>
</dbReference>
<name>A0A938ZBN9_9FIRM</name>
<keyword evidence="2" id="KW-0378">Hydrolase</keyword>